<evidence type="ECO:0000313" key="11">
    <source>
        <dbReference type="Proteomes" id="UP000053732"/>
    </source>
</evidence>
<feature type="domain" description="Major facilitator superfamily (MFS) profile" evidence="9">
    <location>
        <begin position="20"/>
        <end position="513"/>
    </location>
</feature>
<keyword evidence="3" id="KW-0813">Transport</keyword>
<feature type="transmembrane region" description="Helical" evidence="8">
    <location>
        <begin position="379"/>
        <end position="402"/>
    </location>
</feature>
<evidence type="ECO:0000256" key="4">
    <source>
        <dbReference type="ARBA" id="ARBA00022692"/>
    </source>
</evidence>
<evidence type="ECO:0000256" key="6">
    <source>
        <dbReference type="ARBA" id="ARBA00023136"/>
    </source>
</evidence>
<dbReference type="PRINTS" id="PR01036">
    <property type="entry name" value="TCRTETB"/>
</dbReference>
<dbReference type="Pfam" id="PF07690">
    <property type="entry name" value="MFS_1"/>
    <property type="match status" value="1"/>
</dbReference>
<dbReference type="InterPro" id="IPR036259">
    <property type="entry name" value="MFS_trans_sf"/>
</dbReference>
<keyword evidence="4 8" id="KW-0812">Transmembrane</keyword>
<keyword evidence="11" id="KW-1185">Reference proteome</keyword>
<proteinExistence type="inferred from homology"/>
<dbReference type="SUPFAM" id="SSF103473">
    <property type="entry name" value="MFS general substrate transporter"/>
    <property type="match status" value="1"/>
</dbReference>
<dbReference type="Gene3D" id="1.20.1720.10">
    <property type="entry name" value="Multidrug resistance protein D"/>
    <property type="match status" value="1"/>
</dbReference>
<dbReference type="EMBL" id="HG793144">
    <property type="protein sequence ID" value="CRL24142.1"/>
    <property type="molecule type" value="Genomic_DNA"/>
</dbReference>
<dbReference type="PROSITE" id="PS50850">
    <property type="entry name" value="MFS"/>
    <property type="match status" value="1"/>
</dbReference>
<evidence type="ECO:0000256" key="1">
    <source>
        <dbReference type="ARBA" id="ARBA00004141"/>
    </source>
</evidence>
<keyword evidence="5 8" id="KW-1133">Transmembrane helix</keyword>
<name>A0A0G4PCX2_PENC3</name>
<feature type="transmembrane region" description="Helical" evidence="8">
    <location>
        <begin position="85"/>
        <end position="103"/>
    </location>
</feature>
<dbReference type="Gene3D" id="1.20.1250.20">
    <property type="entry name" value="MFS general substrate transporter like domains"/>
    <property type="match status" value="1"/>
</dbReference>
<dbReference type="InterPro" id="IPR020846">
    <property type="entry name" value="MFS_dom"/>
</dbReference>
<evidence type="ECO:0000256" key="5">
    <source>
        <dbReference type="ARBA" id="ARBA00022989"/>
    </source>
</evidence>
<dbReference type="GO" id="GO:0022857">
    <property type="term" value="F:transmembrane transporter activity"/>
    <property type="evidence" value="ECO:0007669"/>
    <property type="project" value="InterPro"/>
</dbReference>
<feature type="transmembrane region" description="Helical" evidence="8">
    <location>
        <begin position="115"/>
        <end position="135"/>
    </location>
</feature>
<gene>
    <name evidence="10" type="ORF">PCAMFM013_S011g000136</name>
</gene>
<dbReference type="InterPro" id="IPR011701">
    <property type="entry name" value="MFS"/>
</dbReference>
<comment type="similarity">
    <text evidence="2">Belongs to the major facilitator superfamily.</text>
</comment>
<feature type="transmembrane region" description="Helical" evidence="8">
    <location>
        <begin position="245"/>
        <end position="264"/>
    </location>
</feature>
<feature type="transmembrane region" description="Helical" evidence="8">
    <location>
        <begin position="319"/>
        <end position="341"/>
    </location>
</feature>
<feature type="transmembrane region" description="Helical" evidence="8">
    <location>
        <begin position="174"/>
        <end position="193"/>
    </location>
</feature>
<reference evidence="10 11" key="1">
    <citation type="journal article" date="2014" name="Nat. Commun.">
        <title>Multiple recent horizontal transfers of a large genomic region in cheese making fungi.</title>
        <authorList>
            <person name="Cheeseman K."/>
            <person name="Ropars J."/>
            <person name="Renault P."/>
            <person name="Dupont J."/>
            <person name="Gouzy J."/>
            <person name="Branca A."/>
            <person name="Abraham A.L."/>
            <person name="Ceppi M."/>
            <person name="Conseiller E."/>
            <person name="Debuchy R."/>
            <person name="Malagnac F."/>
            <person name="Goarin A."/>
            <person name="Silar P."/>
            <person name="Lacoste S."/>
            <person name="Sallet E."/>
            <person name="Bensimon A."/>
            <person name="Giraud T."/>
            <person name="Brygoo Y."/>
        </authorList>
    </citation>
    <scope>NUCLEOTIDE SEQUENCE [LARGE SCALE GENOMIC DNA]</scope>
    <source>
        <strain evidence="11">FM 013</strain>
    </source>
</reference>
<feature type="transmembrane region" description="Helical" evidence="8">
    <location>
        <begin position="213"/>
        <end position="233"/>
    </location>
</feature>
<organism evidence="10 11">
    <name type="scientific">Penicillium camemberti (strain FM 013)</name>
    <dbReference type="NCBI Taxonomy" id="1429867"/>
    <lineage>
        <taxon>Eukaryota</taxon>
        <taxon>Fungi</taxon>
        <taxon>Dikarya</taxon>
        <taxon>Ascomycota</taxon>
        <taxon>Pezizomycotina</taxon>
        <taxon>Eurotiomycetes</taxon>
        <taxon>Eurotiomycetidae</taxon>
        <taxon>Eurotiales</taxon>
        <taxon>Aspergillaceae</taxon>
        <taxon>Penicillium</taxon>
    </lineage>
</organism>
<dbReference type="AlphaFoldDB" id="A0A0G4PCX2"/>
<protein>
    <submittedName>
        <fullName evidence="10">Siderophore transporter, RhtX/FptX family</fullName>
    </submittedName>
</protein>
<accession>A0A0G4PCX2</accession>
<evidence type="ECO:0000313" key="10">
    <source>
        <dbReference type="EMBL" id="CRL24142.1"/>
    </source>
</evidence>
<dbReference type="PANTHER" id="PTHR23501:SF187">
    <property type="entry name" value="MAJOR FACILITATOR SUPERFAMILY (MFS) PROFILE DOMAIN-CONTAINING PROTEIN"/>
    <property type="match status" value="1"/>
</dbReference>
<dbReference type="Proteomes" id="UP000053732">
    <property type="component" value="Unassembled WGS sequence"/>
</dbReference>
<comment type="subcellular location">
    <subcellularLocation>
        <location evidence="1">Membrane</location>
        <topology evidence="1">Multi-pass membrane protein</topology>
    </subcellularLocation>
</comment>
<dbReference type="PANTHER" id="PTHR23501">
    <property type="entry name" value="MAJOR FACILITATOR SUPERFAMILY"/>
    <property type="match status" value="1"/>
</dbReference>
<evidence type="ECO:0000259" key="9">
    <source>
        <dbReference type="PROSITE" id="PS50850"/>
    </source>
</evidence>
<sequence length="539" mass="58292">MAGPDIADSSPKKGWRFIAVWFALCLVTFSATLDTAIIATALPTISAALNSETLYVWTITSYFLASTAVQPLFGQTADIFGRRELTLLSVALFALGSGIAGGANNTAMMIGGRTVQGIGGGGINVMVQIVAYDLLSPFHERAKYLGVISSMGLTGSVIGPIVGGALSQHATWRWIFYMNLPLSGAALALLIPFLRLNHRREGTMIDRLKRVDYLGNTILILAVISVLLALTWGGTVHAWSSWRTIVPLVLGIAGLAGFLVYEASPAVKEGTMPISLFTNRTSATAYLLSFLHGIIMYWACYFLPVYFQAVLEASPTRSGIMLLPLAITTPLFGVITGFLTTFAGRHRIFHFLGFGLMTIAFGLFSLLDEHSTTGDWVGFQILFGVGAGFIFASSLPAMLAALPEGEVARATATWTFIRTFGSVWGAAIPSAVFNSHMNKLAASIPDAATRELLVNGRAYEHATVAFIRSYDGSPLKMDIMRVYVDSLRLIWYVALSFAGIGFLLAFLIKGLPLRDELIAKIFGMTEKNERDEKQPTRKG</sequence>
<dbReference type="FunFam" id="1.20.1250.20:FF:000484">
    <property type="entry name" value="MFS general substrate transporter"/>
    <property type="match status" value="1"/>
</dbReference>
<feature type="transmembrane region" description="Helical" evidence="8">
    <location>
        <begin position="285"/>
        <end position="307"/>
    </location>
</feature>
<keyword evidence="7" id="KW-0325">Glycoprotein</keyword>
<keyword evidence="6 8" id="KW-0472">Membrane</keyword>
<evidence type="ECO:0000256" key="8">
    <source>
        <dbReference type="SAM" id="Phobius"/>
    </source>
</evidence>
<feature type="transmembrane region" description="Helical" evidence="8">
    <location>
        <begin position="54"/>
        <end position="73"/>
    </location>
</feature>
<feature type="transmembrane region" description="Helical" evidence="8">
    <location>
        <begin position="142"/>
        <end position="162"/>
    </location>
</feature>
<feature type="transmembrane region" description="Helical" evidence="8">
    <location>
        <begin position="348"/>
        <end position="367"/>
    </location>
</feature>
<evidence type="ECO:0000256" key="2">
    <source>
        <dbReference type="ARBA" id="ARBA00008335"/>
    </source>
</evidence>
<evidence type="ECO:0000256" key="7">
    <source>
        <dbReference type="ARBA" id="ARBA00023180"/>
    </source>
</evidence>
<evidence type="ECO:0000256" key="3">
    <source>
        <dbReference type="ARBA" id="ARBA00022448"/>
    </source>
</evidence>
<feature type="transmembrane region" description="Helical" evidence="8">
    <location>
        <begin position="489"/>
        <end position="508"/>
    </location>
</feature>
<feature type="transmembrane region" description="Helical" evidence="8">
    <location>
        <begin position="18"/>
        <end position="42"/>
    </location>
</feature>
<dbReference type="CDD" id="cd17502">
    <property type="entry name" value="MFS_Azr1_MDR_like"/>
    <property type="match status" value="1"/>
</dbReference>
<dbReference type="GO" id="GO:0005886">
    <property type="term" value="C:plasma membrane"/>
    <property type="evidence" value="ECO:0007669"/>
    <property type="project" value="TreeGrafter"/>
</dbReference>